<dbReference type="Gene3D" id="1.10.3290.10">
    <property type="entry name" value="Fido-like domain"/>
    <property type="match status" value="1"/>
</dbReference>
<evidence type="ECO:0000313" key="1">
    <source>
        <dbReference type="EMBL" id="GAA3739724.1"/>
    </source>
</evidence>
<organism evidence="1 2">
    <name type="scientific">Salinactinospora qingdaonensis</name>
    <dbReference type="NCBI Taxonomy" id="702744"/>
    <lineage>
        <taxon>Bacteria</taxon>
        <taxon>Bacillati</taxon>
        <taxon>Actinomycetota</taxon>
        <taxon>Actinomycetes</taxon>
        <taxon>Streptosporangiales</taxon>
        <taxon>Nocardiopsidaceae</taxon>
        <taxon>Salinactinospora</taxon>
    </lineage>
</organism>
<dbReference type="Proteomes" id="UP001500908">
    <property type="component" value="Unassembled WGS sequence"/>
</dbReference>
<gene>
    <name evidence="1" type="ORF">GCM10022402_19370</name>
</gene>
<keyword evidence="2" id="KW-1185">Reference proteome</keyword>
<dbReference type="RefSeq" id="WP_344969858.1">
    <property type="nucleotide sequence ID" value="NZ_BAABDD010000007.1"/>
</dbReference>
<reference evidence="2" key="1">
    <citation type="journal article" date="2019" name="Int. J. Syst. Evol. Microbiol.">
        <title>The Global Catalogue of Microorganisms (GCM) 10K type strain sequencing project: providing services to taxonomists for standard genome sequencing and annotation.</title>
        <authorList>
            <consortium name="The Broad Institute Genomics Platform"/>
            <consortium name="The Broad Institute Genome Sequencing Center for Infectious Disease"/>
            <person name="Wu L."/>
            <person name="Ma J."/>
        </authorList>
    </citation>
    <scope>NUCLEOTIDE SEQUENCE [LARGE SCALE GENOMIC DNA]</scope>
    <source>
        <strain evidence="2">JCM 17137</strain>
    </source>
</reference>
<dbReference type="SUPFAM" id="SSF140931">
    <property type="entry name" value="Fic-like"/>
    <property type="match status" value="1"/>
</dbReference>
<dbReference type="EMBL" id="BAABDD010000007">
    <property type="protein sequence ID" value="GAA3739724.1"/>
    <property type="molecule type" value="Genomic_DNA"/>
</dbReference>
<protein>
    <submittedName>
        <fullName evidence="1">Uncharacterized protein</fullName>
    </submittedName>
</protein>
<sequence length="281" mass="31020">MRDASQPPPRQDGRVARALMLLSLQRGHYAPITVGRTRRSAYISALDEANAGDLRPLVRFFARLEEQALRAEMQAPLSPVAQGTGAVAIARAYASRLKAREIENHTVKRQKGTEFANAPHRYLTNLLNDLAGQVSEAFKDADPQARASVDAAAPQEEKATYWKGQLAHAAKLADFYANLAEGAWWVRLHLRMRGYLLRFITAVQKVGHGETGVLALTCYAEVLDVSSDSTTLLWRVFDPSNLPDSVTFVYTDDADARWAEVTETVDAALSVAIRQFAEDLP</sequence>
<proteinExistence type="predicted"/>
<comment type="caution">
    <text evidence="1">The sequence shown here is derived from an EMBL/GenBank/DDBJ whole genome shotgun (WGS) entry which is preliminary data.</text>
</comment>
<dbReference type="InterPro" id="IPR036597">
    <property type="entry name" value="Fido-like_dom_sf"/>
</dbReference>
<accession>A0ABP7FMV2</accession>
<name>A0ABP7FMV2_9ACTN</name>
<evidence type="ECO:0000313" key="2">
    <source>
        <dbReference type="Proteomes" id="UP001500908"/>
    </source>
</evidence>